<dbReference type="PANTHER" id="PTHR35369:SF2">
    <property type="entry name" value="BLR3025 PROTEIN"/>
    <property type="match status" value="1"/>
</dbReference>
<dbReference type="PANTHER" id="PTHR35369">
    <property type="entry name" value="BLR3025 PROTEIN-RELATED"/>
    <property type="match status" value="1"/>
</dbReference>
<evidence type="ECO:0000313" key="2">
    <source>
        <dbReference type="EMBL" id="MDT7519532.1"/>
    </source>
</evidence>
<dbReference type="Proteomes" id="UP001321700">
    <property type="component" value="Unassembled WGS sequence"/>
</dbReference>
<dbReference type="InterPro" id="IPR050356">
    <property type="entry name" value="SulA_CellDiv_inhibitor"/>
</dbReference>
<evidence type="ECO:0000256" key="1">
    <source>
        <dbReference type="ARBA" id="ARBA00022763"/>
    </source>
</evidence>
<organism evidence="2 3">
    <name type="scientific">Rhodoferax potami</name>
    <dbReference type="NCBI Taxonomy" id="3068338"/>
    <lineage>
        <taxon>Bacteria</taxon>
        <taxon>Pseudomonadati</taxon>
        <taxon>Pseudomonadota</taxon>
        <taxon>Betaproteobacteria</taxon>
        <taxon>Burkholderiales</taxon>
        <taxon>Comamonadaceae</taxon>
        <taxon>Rhodoferax</taxon>
    </lineage>
</organism>
<dbReference type="InterPro" id="IPR043502">
    <property type="entry name" value="DNA/RNA_pol_sf"/>
</dbReference>
<proteinExistence type="predicted"/>
<dbReference type="EMBL" id="JAVBIK010000001">
    <property type="protein sequence ID" value="MDT7519532.1"/>
    <property type="molecule type" value="Genomic_DNA"/>
</dbReference>
<accession>A0ABU3KQ33</accession>
<keyword evidence="1" id="KW-0227">DNA damage</keyword>
<gene>
    <name evidence="2" type="ORF">RAE19_12565</name>
</gene>
<comment type="caution">
    <text evidence="2">The sequence shown here is derived from an EMBL/GenBank/DDBJ whole genome shotgun (WGS) entry which is preliminary data.</text>
</comment>
<protein>
    <submittedName>
        <fullName evidence="2">DNA polymerase Y family protein</fullName>
    </submittedName>
</protein>
<name>A0ABU3KQ33_9BURK</name>
<keyword evidence="3" id="KW-1185">Reference proteome</keyword>
<evidence type="ECO:0000313" key="3">
    <source>
        <dbReference type="Proteomes" id="UP001321700"/>
    </source>
</evidence>
<dbReference type="SUPFAM" id="SSF56672">
    <property type="entry name" value="DNA/RNA polymerases"/>
    <property type="match status" value="1"/>
</dbReference>
<dbReference type="CDD" id="cd03468">
    <property type="entry name" value="PolY_like"/>
    <property type="match status" value="1"/>
</dbReference>
<dbReference type="RefSeq" id="WP_313875207.1">
    <property type="nucleotide sequence ID" value="NZ_JAVBIK010000001.1"/>
</dbReference>
<reference evidence="2 3" key="1">
    <citation type="submission" date="2023-08" db="EMBL/GenBank/DDBJ databases">
        <title>Rhodoferax potami sp. nov. and Rhodoferax mekongensis sp. nov., isolated from the Mekong River in Thailand.</title>
        <authorList>
            <person name="Kitikhun S."/>
            <person name="Charoenyingcharoen P."/>
            <person name="Siriarchawattana P."/>
            <person name="Likhitrattanapisal S."/>
            <person name="Nilsakha T."/>
            <person name="Chanpet A."/>
            <person name="Rattanawaree P."/>
            <person name="Ingsriswang S."/>
        </authorList>
    </citation>
    <scope>NUCLEOTIDE SEQUENCE [LARGE SCALE GENOMIC DNA]</scope>
    <source>
        <strain evidence="2 3">TBRC 17660</strain>
    </source>
</reference>
<sequence length="480" mass="52693">MHWIALRPSPDAAAAPTEPALVDTPTALAWWALRFTPLVARVGDVLVLEVSASERLFGGRTALLRQLLEPNKPVALAEYAQGATSLIALAALQVHACRVGQAAPVRAVLPDALPVHTLAAAHAHLPTLARLGVRTWGQLRALPRGGVVRRFGAEVVDALDRAYGQRPEVYPWLTLPDVFDAPLELAASVDSAPALLFGARRLLAQLLVWLRARQAGVLALELLWELDVRRANTRHVDAHHQGGQQGRLELRTAEATQDMSHLQRILGEQLARVTLPAPVLYLRLRSLQTQPLGGESHSLLPEDVRKGDSLHQTLERLAARLGAHSVQCATPQADHRPERMQRWQPWRADMARKENPSAMKSGAARAHSMSARGLKDSELESAVLPTADLYPTWLLPVPQRLVVRQSVPHYHGELTLLAGPQRLETGWLEGEPALRDYYMARSPQAGLVWVYRERLAAHTEAASGPSDPDALAWFLHGLFA</sequence>